<feature type="region of interest" description="Disordered" evidence="1">
    <location>
        <begin position="239"/>
        <end position="283"/>
    </location>
</feature>
<dbReference type="EnsemblMetazoa" id="CJA21274a.1">
    <property type="protein sequence ID" value="CJA21274a.1"/>
    <property type="gene ID" value="WBGene00176846"/>
</dbReference>
<name>A0A8R1I3X4_CAEJA</name>
<reference evidence="3" key="2">
    <citation type="submission" date="2022-06" db="UniProtKB">
        <authorList>
            <consortium name="EnsemblMetazoa"/>
        </authorList>
    </citation>
    <scope>IDENTIFICATION</scope>
    <source>
        <strain evidence="3">DF5081</strain>
    </source>
</reference>
<evidence type="ECO:0000256" key="2">
    <source>
        <dbReference type="SAM" id="Phobius"/>
    </source>
</evidence>
<accession>A0A8R1I3X4</accession>
<feature type="compositionally biased region" description="Basic and acidic residues" evidence="1">
    <location>
        <begin position="345"/>
        <end position="363"/>
    </location>
</feature>
<dbReference type="AlphaFoldDB" id="A0A8R1I3X4"/>
<evidence type="ECO:0000313" key="3">
    <source>
        <dbReference type="EnsemblMetazoa" id="CJA21274a.1"/>
    </source>
</evidence>
<keyword evidence="2" id="KW-0472">Membrane</keyword>
<evidence type="ECO:0000313" key="4">
    <source>
        <dbReference type="Proteomes" id="UP000005237"/>
    </source>
</evidence>
<feature type="compositionally biased region" description="Basic and acidic residues" evidence="1">
    <location>
        <begin position="370"/>
        <end position="391"/>
    </location>
</feature>
<sequence length="439" mass="49450">MNESKLLEESLQLEMKETGFLHRLSGFSSARNLTSQLAYTERTLHFFQRKDLKQDFQNLATNGEKLVEFIESLPANEKQQVGSGWSNISSLYKSLSSLLPVIKSLPSNSTLPESNLTSFGKSLFFLDANKIPEFNFSSMVSSINYLKSSRVGQSEKVLNAEQSLIKLEGLQYASMRQNGTLGTLLGQADNFFTSFFSEKPDEMSWCLIVWIVSGVLVVVVAGPVLVWLCCYKSFPSLRPKPVSPTPSEKSISGDECDPLIPNTAESATDSSTDNEITAESGSFEDSVHDEGKFQYSHPLQYRIATHAAPTMGGYTIASQMGTYFEIYGWLFCNYPHDEKETKTLEEKELKEGTERKSKKESEKTKKKNKEKGVVEEQEKPKKQNEQRVMTDEEILKIILERRAMYIPVNVRPNEIGEDEDENTRGRKPDCPPAPIVVRP</sequence>
<keyword evidence="2" id="KW-0812">Transmembrane</keyword>
<protein>
    <submittedName>
        <fullName evidence="3">Uncharacterized protein</fullName>
    </submittedName>
</protein>
<feature type="compositionally biased region" description="Pro residues" evidence="1">
    <location>
        <begin position="430"/>
        <end position="439"/>
    </location>
</feature>
<reference evidence="4" key="1">
    <citation type="submission" date="2010-08" db="EMBL/GenBank/DDBJ databases">
        <authorList>
            <consortium name="Caenorhabditis japonica Sequencing Consortium"/>
            <person name="Wilson R.K."/>
        </authorList>
    </citation>
    <scope>NUCLEOTIDE SEQUENCE [LARGE SCALE GENOMIC DNA]</scope>
    <source>
        <strain evidence="4">DF5081</strain>
    </source>
</reference>
<feature type="transmembrane region" description="Helical" evidence="2">
    <location>
        <begin position="207"/>
        <end position="230"/>
    </location>
</feature>
<keyword evidence="2" id="KW-1133">Transmembrane helix</keyword>
<feature type="region of interest" description="Disordered" evidence="1">
    <location>
        <begin position="408"/>
        <end position="439"/>
    </location>
</feature>
<feature type="region of interest" description="Disordered" evidence="1">
    <location>
        <begin position="345"/>
        <end position="391"/>
    </location>
</feature>
<organism evidence="3 4">
    <name type="scientific">Caenorhabditis japonica</name>
    <dbReference type="NCBI Taxonomy" id="281687"/>
    <lineage>
        <taxon>Eukaryota</taxon>
        <taxon>Metazoa</taxon>
        <taxon>Ecdysozoa</taxon>
        <taxon>Nematoda</taxon>
        <taxon>Chromadorea</taxon>
        <taxon>Rhabditida</taxon>
        <taxon>Rhabditina</taxon>
        <taxon>Rhabditomorpha</taxon>
        <taxon>Rhabditoidea</taxon>
        <taxon>Rhabditidae</taxon>
        <taxon>Peloderinae</taxon>
        <taxon>Caenorhabditis</taxon>
    </lineage>
</organism>
<feature type="compositionally biased region" description="Polar residues" evidence="1">
    <location>
        <begin position="263"/>
        <end position="280"/>
    </location>
</feature>
<evidence type="ECO:0000256" key="1">
    <source>
        <dbReference type="SAM" id="MobiDB-lite"/>
    </source>
</evidence>
<proteinExistence type="predicted"/>
<keyword evidence="4" id="KW-1185">Reference proteome</keyword>
<dbReference type="Proteomes" id="UP000005237">
    <property type="component" value="Unassembled WGS sequence"/>
</dbReference>